<evidence type="ECO:0000259" key="4">
    <source>
        <dbReference type="PROSITE" id="PS50987"/>
    </source>
</evidence>
<dbReference type="InterPro" id="IPR001845">
    <property type="entry name" value="HTH_ArsR_DNA-bd_dom"/>
</dbReference>
<gene>
    <name evidence="5" type="ORF">SK803_28340</name>
</gene>
<dbReference type="InterPro" id="IPR036390">
    <property type="entry name" value="WH_DNA-bd_sf"/>
</dbReference>
<dbReference type="SMART" id="SM00418">
    <property type="entry name" value="HTH_ARSR"/>
    <property type="match status" value="1"/>
</dbReference>
<proteinExistence type="predicted"/>
<organism evidence="5 6">
    <name type="scientific">Lentzea miocenica</name>
    <dbReference type="NCBI Taxonomy" id="3095431"/>
    <lineage>
        <taxon>Bacteria</taxon>
        <taxon>Bacillati</taxon>
        <taxon>Actinomycetota</taxon>
        <taxon>Actinomycetes</taxon>
        <taxon>Pseudonocardiales</taxon>
        <taxon>Pseudonocardiaceae</taxon>
        <taxon>Lentzea</taxon>
    </lineage>
</organism>
<dbReference type="CDD" id="cd00090">
    <property type="entry name" value="HTH_ARSR"/>
    <property type="match status" value="1"/>
</dbReference>
<dbReference type="InterPro" id="IPR051081">
    <property type="entry name" value="HTH_MetalResp_TranReg"/>
</dbReference>
<reference evidence="5 6" key="1">
    <citation type="submission" date="2023-11" db="EMBL/GenBank/DDBJ databases">
        <title>Lentzea sokolovensis, sp. nov., Lentzea kristufkii, sp. nov., and Lentzea miocenensis, sp. nov., rare actinobacteria from Sokolov Coal Basin, Miocene lacustrine sediment, Czech Republic.</title>
        <authorList>
            <person name="Lara A."/>
            <person name="Kotroba L."/>
            <person name="Nouioui I."/>
            <person name="Neumann-Schaal M."/>
            <person name="Mast Y."/>
            <person name="Chronakova A."/>
        </authorList>
    </citation>
    <scope>NUCLEOTIDE SEQUENCE [LARGE SCALE GENOMIC DNA]</scope>
    <source>
        <strain evidence="5 6">BCCO 10_0856</strain>
    </source>
</reference>
<dbReference type="InterPro" id="IPR011991">
    <property type="entry name" value="ArsR-like_HTH"/>
</dbReference>
<dbReference type="PANTHER" id="PTHR33154:SF33">
    <property type="entry name" value="TRANSCRIPTIONAL REPRESSOR SDPR"/>
    <property type="match status" value="1"/>
</dbReference>
<dbReference type="InterPro" id="IPR006311">
    <property type="entry name" value="TAT_signal"/>
</dbReference>
<protein>
    <submittedName>
        <fullName evidence="5">Metalloregulator ArsR/SmtB family transcription factor</fullName>
    </submittedName>
</protein>
<feature type="domain" description="HTH arsR-type" evidence="4">
    <location>
        <begin position="5"/>
        <end position="100"/>
    </location>
</feature>
<dbReference type="Gene3D" id="1.10.10.10">
    <property type="entry name" value="Winged helix-like DNA-binding domain superfamily/Winged helix DNA-binding domain"/>
    <property type="match status" value="1"/>
</dbReference>
<keyword evidence="6" id="KW-1185">Reference proteome</keyword>
<name>A0ABU4T7J9_9PSEU</name>
<dbReference type="RefSeq" id="WP_319969171.1">
    <property type="nucleotide sequence ID" value="NZ_JAXAVW010000025.1"/>
</dbReference>
<keyword evidence="1" id="KW-0805">Transcription regulation</keyword>
<dbReference type="EMBL" id="JAXAVW010000025">
    <property type="protein sequence ID" value="MDX8034146.1"/>
    <property type="molecule type" value="Genomic_DNA"/>
</dbReference>
<dbReference type="SUPFAM" id="SSF46785">
    <property type="entry name" value="Winged helix' DNA-binding domain"/>
    <property type="match status" value="1"/>
</dbReference>
<comment type="caution">
    <text evidence="5">The sequence shown here is derived from an EMBL/GenBank/DDBJ whole genome shotgun (WGS) entry which is preliminary data.</text>
</comment>
<evidence type="ECO:0000256" key="1">
    <source>
        <dbReference type="ARBA" id="ARBA00023015"/>
    </source>
</evidence>
<sequence length="128" mass="13749">MPEHLEHEVEDSVEIVFGALADHTRRQILEAVAANGGVTATGLAAVLPVTRQAVVKHLAVLDRAGLVEGAKHGREVRYHVRPERLSATARWITVRAAAWDRRLAVIKQLAESGTDEPPVPGAEGATPD</sequence>
<dbReference type="PRINTS" id="PR00778">
    <property type="entry name" value="HTHARSR"/>
</dbReference>
<evidence type="ECO:0000313" key="6">
    <source>
        <dbReference type="Proteomes" id="UP001285521"/>
    </source>
</evidence>
<dbReference type="InterPro" id="IPR036388">
    <property type="entry name" value="WH-like_DNA-bd_sf"/>
</dbReference>
<dbReference type="Pfam" id="PF12840">
    <property type="entry name" value="HTH_20"/>
    <property type="match status" value="1"/>
</dbReference>
<keyword evidence="2" id="KW-0238">DNA-binding</keyword>
<dbReference type="Proteomes" id="UP001285521">
    <property type="component" value="Unassembled WGS sequence"/>
</dbReference>
<dbReference type="PANTHER" id="PTHR33154">
    <property type="entry name" value="TRANSCRIPTIONAL REGULATOR, ARSR FAMILY"/>
    <property type="match status" value="1"/>
</dbReference>
<keyword evidence="3" id="KW-0804">Transcription</keyword>
<accession>A0ABU4T7J9</accession>
<evidence type="ECO:0000256" key="2">
    <source>
        <dbReference type="ARBA" id="ARBA00023125"/>
    </source>
</evidence>
<evidence type="ECO:0000313" key="5">
    <source>
        <dbReference type="EMBL" id="MDX8034146.1"/>
    </source>
</evidence>
<evidence type="ECO:0000256" key="3">
    <source>
        <dbReference type="ARBA" id="ARBA00023163"/>
    </source>
</evidence>
<reference evidence="5 6" key="2">
    <citation type="submission" date="2023-11" db="EMBL/GenBank/DDBJ databases">
        <authorList>
            <person name="Lara A.C."/>
            <person name="Chronakova A."/>
        </authorList>
    </citation>
    <scope>NUCLEOTIDE SEQUENCE [LARGE SCALE GENOMIC DNA]</scope>
    <source>
        <strain evidence="5 6">BCCO 10_0856</strain>
    </source>
</reference>
<dbReference type="PROSITE" id="PS51318">
    <property type="entry name" value="TAT"/>
    <property type="match status" value="1"/>
</dbReference>
<dbReference type="PROSITE" id="PS50987">
    <property type="entry name" value="HTH_ARSR_2"/>
    <property type="match status" value="1"/>
</dbReference>
<dbReference type="NCBIfam" id="NF033788">
    <property type="entry name" value="HTH_metalloreg"/>
    <property type="match status" value="1"/>
</dbReference>